<dbReference type="Proteomes" id="UP000786875">
    <property type="component" value="Unassembled WGS sequence"/>
</dbReference>
<dbReference type="EMBL" id="JABBFO010000004">
    <property type="protein sequence ID" value="MBT0726926.1"/>
    <property type="molecule type" value="Genomic_DNA"/>
</dbReference>
<evidence type="ECO:0000256" key="2">
    <source>
        <dbReference type="PROSITE-ProRule" id="PRU01122"/>
    </source>
</evidence>
<dbReference type="PROSITE" id="PS51786">
    <property type="entry name" value="LON_PROTEOLYTIC"/>
    <property type="match status" value="1"/>
</dbReference>
<sequence>MTSSTLSWQELVPDEKRLKRLFSQGLSSSAYGLESLQPRLLNAIDQLNHNPACSLALIKIEQHPTNVKTLAQVVEQRLIPRDAEQWIYHAEKANQYELQKVVANHTQSAVYYADWIESDQLFGYFSEQQGCWTPELGLLQKANGGTLILSIDCLLAQPLMWCRLKKFISDKRFVWFSPDSRRPLPIRVPDYPLSVKLILVGSRESLAEFSEVEPELHANAIYTEVEDTVEMVSDEQFVNWAAWIASEAKSLAFPPPDVGFLLRLTREATRYTHEQNRFPISALWLHKQLGAAYAQGKRLTAASLSAALTQQTWRESYLPETLQRDLAASHSLLETQGERIGQINGLSVLDLPGHPRPWGEPARLSCLIHYGDGEINDVERKAELSGNIHAKGMMIIEAWLRSELELEQQLPFSASMVFEQSYAEVDGDSASLAELAVLISALALKPIDQSFAVTGSVDQFGNVQPVGGLNEKIEGFYQLCLQQGLTGKQGVILPERNCCHLSLSDDVIEAVKHQQFHLWPVSTVEQGLQLLMSIPWIAEEGDDEQESLLSIIQERIDDAQQPDKAPGGLFSSLRWLNWLKRD</sequence>
<evidence type="ECO:0000313" key="5">
    <source>
        <dbReference type="Proteomes" id="UP000786875"/>
    </source>
</evidence>
<dbReference type="InterPro" id="IPR041699">
    <property type="entry name" value="AAA_32"/>
</dbReference>
<feature type="domain" description="Lon proteolytic" evidence="3">
    <location>
        <begin position="337"/>
        <end position="534"/>
    </location>
</feature>
<comment type="similarity">
    <text evidence="2">Belongs to the peptidase S16 family.</text>
</comment>
<dbReference type="SUPFAM" id="SSF54211">
    <property type="entry name" value="Ribosomal protein S5 domain 2-like"/>
    <property type="match status" value="1"/>
</dbReference>
<feature type="active site" evidence="2">
    <location>
        <position position="472"/>
    </location>
</feature>
<keyword evidence="1 2" id="KW-0645">Protease</keyword>
<comment type="caution">
    <text evidence="4">The sequence shown here is derived from an EMBL/GenBank/DDBJ whole genome shotgun (WGS) entry which is preliminary data.</text>
</comment>
<dbReference type="InterPro" id="IPR020568">
    <property type="entry name" value="Ribosomal_Su5_D2-typ_SF"/>
</dbReference>
<dbReference type="Pfam" id="PF13654">
    <property type="entry name" value="AAA_32"/>
    <property type="match status" value="1"/>
</dbReference>
<dbReference type="PANTHER" id="PTHR10046">
    <property type="entry name" value="ATP DEPENDENT LON PROTEASE FAMILY MEMBER"/>
    <property type="match status" value="1"/>
</dbReference>
<dbReference type="RefSeq" id="WP_214212751.1">
    <property type="nucleotide sequence ID" value="NZ_JABBFO010000004.1"/>
</dbReference>
<name>A0ABS5T3M7_9GAMM</name>
<evidence type="ECO:0000313" key="4">
    <source>
        <dbReference type="EMBL" id="MBT0726926.1"/>
    </source>
</evidence>
<dbReference type="Pfam" id="PF05362">
    <property type="entry name" value="Lon_C"/>
    <property type="match status" value="1"/>
</dbReference>
<dbReference type="InterPro" id="IPR027065">
    <property type="entry name" value="Lon_Prtase"/>
</dbReference>
<dbReference type="InterPro" id="IPR027417">
    <property type="entry name" value="P-loop_NTPase"/>
</dbReference>
<comment type="catalytic activity">
    <reaction evidence="2">
        <text>Hydrolysis of proteins in presence of ATP.</text>
        <dbReference type="EC" id="3.4.21.53"/>
    </reaction>
</comment>
<dbReference type="Gene3D" id="3.40.50.300">
    <property type="entry name" value="P-loop containing nucleotide triphosphate hydrolases"/>
    <property type="match status" value="1"/>
</dbReference>
<evidence type="ECO:0000259" key="3">
    <source>
        <dbReference type="PROSITE" id="PS51786"/>
    </source>
</evidence>
<protein>
    <recommendedName>
        <fullName evidence="2">endopeptidase La</fullName>
        <ecNumber evidence="2">3.4.21.53</ecNumber>
    </recommendedName>
</protein>
<proteinExistence type="inferred from homology"/>
<dbReference type="InterPro" id="IPR008269">
    <property type="entry name" value="Lon_proteolytic"/>
</dbReference>
<reference evidence="4 5" key="1">
    <citation type="submission" date="2020-04" db="EMBL/GenBank/DDBJ databases">
        <title>Genome sequencing of Rosenbergiella species.</title>
        <authorList>
            <person name="Alvarez-Perez S."/>
            <person name="Lievens B."/>
        </authorList>
    </citation>
    <scope>NUCLEOTIDE SEQUENCE [LARGE SCALE GENOMIC DNA]</scope>
    <source>
        <strain evidence="4 5">CdVSA20.1</strain>
    </source>
</reference>
<dbReference type="GO" id="GO:0006508">
    <property type="term" value="P:proteolysis"/>
    <property type="evidence" value="ECO:0007669"/>
    <property type="project" value="UniProtKB-KW"/>
</dbReference>
<dbReference type="PRINTS" id="PR00830">
    <property type="entry name" value="ENDOLAPTASE"/>
</dbReference>
<dbReference type="EC" id="3.4.21.53" evidence="2"/>
<gene>
    <name evidence="4" type="ORF">HGT73_05930</name>
</gene>
<organism evidence="4 5">
    <name type="scientific">Rosenbergiella australiborealis</name>
    <dbReference type="NCBI Taxonomy" id="1544696"/>
    <lineage>
        <taxon>Bacteria</taxon>
        <taxon>Pseudomonadati</taxon>
        <taxon>Pseudomonadota</taxon>
        <taxon>Gammaproteobacteria</taxon>
        <taxon>Enterobacterales</taxon>
        <taxon>Erwiniaceae</taxon>
        <taxon>Rosenbergiella</taxon>
    </lineage>
</organism>
<keyword evidence="2" id="KW-0720">Serine protease</keyword>
<evidence type="ECO:0000256" key="1">
    <source>
        <dbReference type="ARBA" id="ARBA00022670"/>
    </source>
</evidence>
<dbReference type="GO" id="GO:0008233">
    <property type="term" value="F:peptidase activity"/>
    <property type="evidence" value="ECO:0007669"/>
    <property type="project" value="UniProtKB-KW"/>
</dbReference>
<dbReference type="Gene3D" id="3.30.230.10">
    <property type="match status" value="1"/>
</dbReference>
<feature type="active site" evidence="2">
    <location>
        <position position="429"/>
    </location>
</feature>
<keyword evidence="5" id="KW-1185">Reference proteome</keyword>
<dbReference type="InterPro" id="IPR014721">
    <property type="entry name" value="Ribsml_uS5_D2-typ_fold_subgr"/>
</dbReference>
<accession>A0ABS5T3M7</accession>
<keyword evidence="2" id="KW-0378">Hydrolase</keyword>